<dbReference type="STRING" id="1504633.A0A2T7DSE4"/>
<feature type="domain" description="FAR1" evidence="1">
    <location>
        <begin position="62"/>
        <end position="151"/>
    </location>
</feature>
<sequence length="327" mass="37330">MTAYMAEKSAGKGIFTVFLPAATNRMDPAQMGEGDGELHGGFRNTMIPQLGMKFQSVDEAWKFWEAYGSCTGFEVRKRYTNKRKSDGKARSCRYVCAKEDHRREDKRDHLTKCPRAETRCDCEVCMGLVLDQEVGNYRATDLILEHNHTLHTPETFHLMISQRNISPLQAFEIEAANDVGIRLKDAHELGSMQVGGSFNLTYSCRDQKNYLRSKRQREMAYGEAGSMLRYFESKTVENPSFQHTLQKDCDGQIANIFWADAKIIVDYAHFGDVITFDTTFETNKESRPFGVFVGFNHFRETVVFVPLLCMMKHLNLSGGFLIPFSKT</sequence>
<protein>
    <recommendedName>
        <fullName evidence="1">FAR1 domain-containing protein</fullName>
    </recommendedName>
</protein>
<dbReference type="InterPro" id="IPR004330">
    <property type="entry name" value="FAR1_DNA_bnd_dom"/>
</dbReference>
<evidence type="ECO:0000313" key="3">
    <source>
        <dbReference type="Proteomes" id="UP000244336"/>
    </source>
</evidence>
<evidence type="ECO:0000259" key="1">
    <source>
        <dbReference type="Pfam" id="PF03101"/>
    </source>
</evidence>
<dbReference type="PANTHER" id="PTHR47718:SF2">
    <property type="entry name" value="PROTEIN FAR1-RELATED SEQUENCE 5-LIKE"/>
    <property type="match status" value="1"/>
</dbReference>
<proteinExistence type="predicted"/>
<dbReference type="AlphaFoldDB" id="A0A2T7DSE4"/>
<organism evidence="2 3">
    <name type="scientific">Panicum hallii var. hallii</name>
    <dbReference type="NCBI Taxonomy" id="1504633"/>
    <lineage>
        <taxon>Eukaryota</taxon>
        <taxon>Viridiplantae</taxon>
        <taxon>Streptophyta</taxon>
        <taxon>Embryophyta</taxon>
        <taxon>Tracheophyta</taxon>
        <taxon>Spermatophyta</taxon>
        <taxon>Magnoliopsida</taxon>
        <taxon>Liliopsida</taxon>
        <taxon>Poales</taxon>
        <taxon>Poaceae</taxon>
        <taxon>PACMAD clade</taxon>
        <taxon>Panicoideae</taxon>
        <taxon>Panicodae</taxon>
        <taxon>Paniceae</taxon>
        <taxon>Panicinae</taxon>
        <taxon>Panicum</taxon>
        <taxon>Panicum sect. Panicum</taxon>
    </lineage>
</organism>
<reference evidence="2 3" key="1">
    <citation type="submission" date="2018-04" db="EMBL/GenBank/DDBJ databases">
        <title>WGS assembly of Panicum hallii var. hallii HAL2.</title>
        <authorList>
            <person name="Lovell J."/>
            <person name="Jenkins J."/>
            <person name="Lowry D."/>
            <person name="Mamidi S."/>
            <person name="Sreedasyam A."/>
            <person name="Weng X."/>
            <person name="Barry K."/>
            <person name="Bonette J."/>
            <person name="Campitelli B."/>
            <person name="Daum C."/>
            <person name="Gordon S."/>
            <person name="Gould B."/>
            <person name="Lipzen A."/>
            <person name="MacQueen A."/>
            <person name="Palacio-Mejia J."/>
            <person name="Plott C."/>
            <person name="Shakirov E."/>
            <person name="Shu S."/>
            <person name="Yoshinaga Y."/>
            <person name="Zane M."/>
            <person name="Rokhsar D."/>
            <person name="Grimwood J."/>
            <person name="Schmutz J."/>
            <person name="Juenger T."/>
        </authorList>
    </citation>
    <scope>NUCLEOTIDE SEQUENCE [LARGE SCALE GENOMIC DNA]</scope>
    <source>
        <strain evidence="3">cv. HAL2</strain>
    </source>
</reference>
<gene>
    <name evidence="2" type="ORF">GQ55_5G513500</name>
</gene>
<dbReference type="Gramene" id="PUZ58498">
    <property type="protein sequence ID" value="PUZ58498"/>
    <property type="gene ID" value="GQ55_5G513500"/>
</dbReference>
<dbReference type="PANTHER" id="PTHR47718">
    <property type="entry name" value="OS01G0519700 PROTEIN"/>
    <property type="match status" value="1"/>
</dbReference>
<name>A0A2T7DSE4_9POAL</name>
<dbReference type="OrthoDB" id="688325at2759"/>
<accession>A0A2T7DSE4</accession>
<dbReference type="Pfam" id="PF03101">
    <property type="entry name" value="FAR1"/>
    <property type="match status" value="1"/>
</dbReference>
<dbReference type="Proteomes" id="UP000244336">
    <property type="component" value="Chromosome 5"/>
</dbReference>
<evidence type="ECO:0000313" key="2">
    <source>
        <dbReference type="EMBL" id="PUZ58498.1"/>
    </source>
</evidence>
<keyword evidence="3" id="KW-1185">Reference proteome</keyword>
<dbReference type="EMBL" id="CM009753">
    <property type="protein sequence ID" value="PUZ58498.1"/>
    <property type="molecule type" value="Genomic_DNA"/>
</dbReference>